<reference evidence="2" key="1">
    <citation type="journal article" date="2014" name="Front. Microbiol.">
        <title>High frequency of phylogenetically diverse reductive dehalogenase-homologous genes in deep subseafloor sedimentary metagenomes.</title>
        <authorList>
            <person name="Kawai M."/>
            <person name="Futagami T."/>
            <person name="Toyoda A."/>
            <person name="Takaki Y."/>
            <person name="Nishi S."/>
            <person name="Hori S."/>
            <person name="Arai W."/>
            <person name="Tsubouchi T."/>
            <person name="Morono Y."/>
            <person name="Uchiyama I."/>
            <person name="Ito T."/>
            <person name="Fujiyama A."/>
            <person name="Inagaki F."/>
            <person name="Takami H."/>
        </authorList>
    </citation>
    <scope>NUCLEOTIDE SEQUENCE</scope>
    <source>
        <strain evidence="2">Expedition CK06-06</strain>
    </source>
</reference>
<feature type="domain" description="Helix-turn-helix" evidence="1">
    <location>
        <begin position="6"/>
        <end position="54"/>
    </location>
</feature>
<evidence type="ECO:0000313" key="2">
    <source>
        <dbReference type="EMBL" id="GAH91706.1"/>
    </source>
</evidence>
<protein>
    <recommendedName>
        <fullName evidence="1">Helix-turn-helix domain-containing protein</fullName>
    </recommendedName>
</protein>
<dbReference type="AlphaFoldDB" id="X1JAG6"/>
<name>X1JAG6_9ZZZZ</name>
<dbReference type="NCBIfam" id="TIGR01764">
    <property type="entry name" value="excise"/>
    <property type="match status" value="1"/>
</dbReference>
<dbReference type="SUPFAM" id="SSF46955">
    <property type="entry name" value="Putative DNA-binding domain"/>
    <property type="match status" value="1"/>
</dbReference>
<evidence type="ECO:0000259" key="1">
    <source>
        <dbReference type="Pfam" id="PF12728"/>
    </source>
</evidence>
<dbReference type="EMBL" id="BARV01000019">
    <property type="protein sequence ID" value="GAH91706.1"/>
    <property type="molecule type" value="Genomic_DNA"/>
</dbReference>
<proteinExistence type="predicted"/>
<dbReference type="InterPro" id="IPR009061">
    <property type="entry name" value="DNA-bd_dom_put_sf"/>
</dbReference>
<sequence>MAQVVLYDITDAADYLSVTRATLYRWIDGGEINGLVFGGTYYIELGVLEQFIEDHPDDYEQENGNNTE</sequence>
<dbReference type="InterPro" id="IPR041657">
    <property type="entry name" value="HTH_17"/>
</dbReference>
<organism evidence="2">
    <name type="scientific">marine sediment metagenome</name>
    <dbReference type="NCBI Taxonomy" id="412755"/>
    <lineage>
        <taxon>unclassified sequences</taxon>
        <taxon>metagenomes</taxon>
        <taxon>ecological metagenomes</taxon>
    </lineage>
</organism>
<accession>X1JAG6</accession>
<comment type="caution">
    <text evidence="2">The sequence shown here is derived from an EMBL/GenBank/DDBJ whole genome shotgun (WGS) entry which is preliminary data.</text>
</comment>
<dbReference type="InterPro" id="IPR010093">
    <property type="entry name" value="SinI_DNA-bd"/>
</dbReference>
<gene>
    <name evidence="2" type="ORF">S06H3_00129</name>
</gene>
<dbReference type="GO" id="GO:0003677">
    <property type="term" value="F:DNA binding"/>
    <property type="evidence" value="ECO:0007669"/>
    <property type="project" value="InterPro"/>
</dbReference>
<dbReference type="Pfam" id="PF12728">
    <property type="entry name" value="HTH_17"/>
    <property type="match status" value="1"/>
</dbReference>